<organism evidence="1 2">
    <name type="scientific">Hymenolepis diminuta</name>
    <name type="common">Rat tapeworm</name>
    <dbReference type="NCBI Taxonomy" id="6216"/>
    <lineage>
        <taxon>Eukaryota</taxon>
        <taxon>Metazoa</taxon>
        <taxon>Spiralia</taxon>
        <taxon>Lophotrochozoa</taxon>
        <taxon>Platyhelminthes</taxon>
        <taxon>Cestoda</taxon>
        <taxon>Eucestoda</taxon>
        <taxon>Cyclophyllidea</taxon>
        <taxon>Hymenolepididae</taxon>
        <taxon>Hymenolepis</taxon>
    </lineage>
</organism>
<dbReference type="EMBL" id="CABIJS010000654">
    <property type="protein sequence ID" value="VUZ54508.1"/>
    <property type="molecule type" value="Genomic_DNA"/>
</dbReference>
<name>A0A564Z6K2_HYMDI</name>
<evidence type="ECO:0000313" key="1">
    <source>
        <dbReference type="EMBL" id="VUZ54508.1"/>
    </source>
</evidence>
<evidence type="ECO:0000313" key="2">
    <source>
        <dbReference type="Proteomes" id="UP000321570"/>
    </source>
</evidence>
<gene>
    <name evidence="1" type="ORF">WMSIL1_LOCUS12561</name>
</gene>
<dbReference type="AlphaFoldDB" id="A0A564Z6K2"/>
<sequence length="53" mass="6152">MIVGSVNHLNSDHSKFIHTLFILQSRGYLQTISKNHVKEDHSKYEKQSLQTGR</sequence>
<accession>A0A564Z6K2</accession>
<proteinExistence type="predicted"/>
<dbReference type="Proteomes" id="UP000321570">
    <property type="component" value="Unassembled WGS sequence"/>
</dbReference>
<keyword evidence="2" id="KW-1185">Reference proteome</keyword>
<protein>
    <submittedName>
        <fullName evidence="1">Uncharacterized protein</fullName>
    </submittedName>
</protein>
<reference evidence="1 2" key="1">
    <citation type="submission" date="2019-07" db="EMBL/GenBank/DDBJ databases">
        <authorList>
            <person name="Jastrzebski P J."/>
            <person name="Paukszto L."/>
            <person name="Jastrzebski P J."/>
        </authorList>
    </citation>
    <scope>NUCLEOTIDE SEQUENCE [LARGE SCALE GENOMIC DNA]</scope>
    <source>
        <strain evidence="1 2">WMS-il1</strain>
    </source>
</reference>